<dbReference type="RefSeq" id="WP_133901457.1">
    <property type="nucleotide sequence ID" value="NZ_SOCP01000002.1"/>
</dbReference>
<dbReference type="EC" id="2.3.1.47" evidence="2"/>
<reference evidence="6 7" key="1">
    <citation type="submission" date="2019-03" db="EMBL/GenBank/DDBJ databases">
        <title>Genomic Encyclopedia of Archaeal and Bacterial Type Strains, Phase II (KMG-II): from individual species to whole genera.</title>
        <authorList>
            <person name="Goeker M."/>
        </authorList>
    </citation>
    <scope>NUCLEOTIDE SEQUENCE [LARGE SCALE GENOMIC DNA]</scope>
    <source>
        <strain evidence="6 7">DSM 45499</strain>
    </source>
</reference>
<dbReference type="AlphaFoldDB" id="A0A4R7W2S7"/>
<comment type="cofactor">
    <cofactor evidence="1">
        <name>pyridoxal 5'-phosphate</name>
        <dbReference type="ChEBI" id="CHEBI:597326"/>
    </cofactor>
</comment>
<evidence type="ECO:0000313" key="6">
    <source>
        <dbReference type="EMBL" id="TDV56189.1"/>
    </source>
</evidence>
<evidence type="ECO:0000256" key="2">
    <source>
        <dbReference type="ARBA" id="ARBA00013187"/>
    </source>
</evidence>
<sequence>MNPTSFLDDRIDFLGERYRDSVTEGNYFYETELTGQTAATVDAEGTDSIMLSSYSYLGLLRHPTIDSAAHAALEHYGTGTHGVRLLSGTTTVHRLLEERIAAFKGTEAAVVFSTGYTTNVAAVSTLMSRHSVVICDKLNHASIVDACRLSGAEFLRYAHNDLEDLRRALVQAGDRPALVVVDGVFSMDGDIVPLPETVALAREFGAAVMVDEAHSLGVLGATGHGVEEHFGLDPSAVDVKMGSLSKAIPASGGYIAGSRGLIDALKHNARPYIFSSALPPAVAAAAAAAFDVIEAEPERVTDLQRKAVWFRNTLRDAGFRTGDSSTPILPLLCGTDALTFEMTRLCRKNGVYVTPVVFPAVQKTVPRLRLVVTSALDDAALRRGVDVLIDAGRATGLIGR</sequence>
<evidence type="ECO:0000256" key="4">
    <source>
        <dbReference type="ARBA" id="ARBA00047715"/>
    </source>
</evidence>
<feature type="domain" description="Aminotransferase class I/classII large" evidence="5">
    <location>
        <begin position="47"/>
        <end position="388"/>
    </location>
</feature>
<dbReference type="EMBL" id="SOCP01000002">
    <property type="protein sequence ID" value="TDV56189.1"/>
    <property type="molecule type" value="Genomic_DNA"/>
</dbReference>
<organism evidence="6 7">
    <name type="scientific">Actinophytocola oryzae</name>
    <dbReference type="NCBI Taxonomy" id="502181"/>
    <lineage>
        <taxon>Bacteria</taxon>
        <taxon>Bacillati</taxon>
        <taxon>Actinomycetota</taxon>
        <taxon>Actinomycetes</taxon>
        <taxon>Pseudonocardiales</taxon>
        <taxon>Pseudonocardiaceae</taxon>
    </lineage>
</organism>
<dbReference type="GO" id="GO:0030170">
    <property type="term" value="F:pyridoxal phosphate binding"/>
    <property type="evidence" value="ECO:0007669"/>
    <property type="project" value="InterPro"/>
</dbReference>
<dbReference type="InterPro" id="IPR050087">
    <property type="entry name" value="AON_synthase_class-II"/>
</dbReference>
<dbReference type="PANTHER" id="PTHR13693:SF3">
    <property type="entry name" value="LD36009P"/>
    <property type="match status" value="1"/>
</dbReference>
<dbReference type="InterPro" id="IPR015424">
    <property type="entry name" value="PyrdxlP-dep_Trfase"/>
</dbReference>
<evidence type="ECO:0000256" key="1">
    <source>
        <dbReference type="ARBA" id="ARBA00001933"/>
    </source>
</evidence>
<dbReference type="OrthoDB" id="9807157at2"/>
<dbReference type="Gene3D" id="3.40.640.10">
    <property type="entry name" value="Type I PLP-dependent aspartate aminotransferase-like (Major domain)"/>
    <property type="match status" value="1"/>
</dbReference>
<evidence type="ECO:0000259" key="5">
    <source>
        <dbReference type="Pfam" id="PF00155"/>
    </source>
</evidence>
<dbReference type="PANTHER" id="PTHR13693">
    <property type="entry name" value="CLASS II AMINOTRANSFERASE/8-AMINO-7-OXONONANOATE SYNTHASE"/>
    <property type="match status" value="1"/>
</dbReference>
<dbReference type="GO" id="GO:0008710">
    <property type="term" value="F:8-amino-7-oxononanoate synthase activity"/>
    <property type="evidence" value="ECO:0007669"/>
    <property type="project" value="UniProtKB-EC"/>
</dbReference>
<evidence type="ECO:0000313" key="7">
    <source>
        <dbReference type="Proteomes" id="UP000294927"/>
    </source>
</evidence>
<dbReference type="Gene3D" id="3.90.1150.10">
    <property type="entry name" value="Aspartate Aminotransferase, domain 1"/>
    <property type="match status" value="1"/>
</dbReference>
<comment type="catalytic activity">
    <reaction evidence="4">
        <text>6-carboxyhexanoyl-[ACP] + L-alanine + H(+) = (8S)-8-amino-7-oxononanoate + holo-[ACP] + CO2</text>
        <dbReference type="Rhea" id="RHEA:42288"/>
        <dbReference type="Rhea" id="RHEA-COMP:9685"/>
        <dbReference type="Rhea" id="RHEA-COMP:9955"/>
        <dbReference type="ChEBI" id="CHEBI:15378"/>
        <dbReference type="ChEBI" id="CHEBI:16526"/>
        <dbReference type="ChEBI" id="CHEBI:57972"/>
        <dbReference type="ChEBI" id="CHEBI:64479"/>
        <dbReference type="ChEBI" id="CHEBI:78846"/>
        <dbReference type="ChEBI" id="CHEBI:149468"/>
        <dbReference type="EC" id="2.3.1.47"/>
    </reaction>
</comment>
<comment type="caution">
    <text evidence="6">The sequence shown here is derived from an EMBL/GenBank/DDBJ whole genome shotgun (WGS) entry which is preliminary data.</text>
</comment>
<proteinExistence type="predicted"/>
<dbReference type="InterPro" id="IPR015422">
    <property type="entry name" value="PyrdxlP-dep_Trfase_small"/>
</dbReference>
<dbReference type="SUPFAM" id="SSF53383">
    <property type="entry name" value="PLP-dependent transferases"/>
    <property type="match status" value="1"/>
</dbReference>
<dbReference type="Pfam" id="PF00155">
    <property type="entry name" value="Aminotran_1_2"/>
    <property type="match status" value="1"/>
</dbReference>
<protein>
    <recommendedName>
        <fullName evidence="2">8-amino-7-oxononanoate synthase</fullName>
        <ecNumber evidence="2">2.3.1.47</ecNumber>
    </recommendedName>
</protein>
<evidence type="ECO:0000256" key="3">
    <source>
        <dbReference type="ARBA" id="ARBA00022679"/>
    </source>
</evidence>
<accession>A0A4R7W2S7</accession>
<dbReference type="InterPro" id="IPR015421">
    <property type="entry name" value="PyrdxlP-dep_Trfase_major"/>
</dbReference>
<keyword evidence="3" id="KW-0808">Transferase</keyword>
<keyword evidence="7" id="KW-1185">Reference proteome</keyword>
<gene>
    <name evidence="6" type="ORF">CLV71_102255</name>
</gene>
<dbReference type="InterPro" id="IPR004839">
    <property type="entry name" value="Aminotransferase_I/II_large"/>
</dbReference>
<name>A0A4R7W2S7_9PSEU</name>
<dbReference type="Proteomes" id="UP000294927">
    <property type="component" value="Unassembled WGS sequence"/>
</dbReference>